<feature type="signal peptide" evidence="5">
    <location>
        <begin position="1"/>
        <end position="20"/>
    </location>
</feature>
<comment type="function">
    <text evidence="5">Part of the ABC transporter complex MalEFGK involved in maltose/maltodextrin import. Binds maltose and higher maltodextrins.</text>
</comment>
<comment type="similarity">
    <text evidence="1 5">Belongs to the bacterial solute-binding protein 1 family.</text>
</comment>
<name>A0ABQ1I0Y5_9ALTE</name>
<keyword evidence="3 5" id="KW-0762">Sugar transport</keyword>
<organism evidence="6 7">
    <name type="scientific">Agarivorans gilvus</name>
    <dbReference type="NCBI Taxonomy" id="680279"/>
    <lineage>
        <taxon>Bacteria</taxon>
        <taxon>Pseudomonadati</taxon>
        <taxon>Pseudomonadota</taxon>
        <taxon>Gammaproteobacteria</taxon>
        <taxon>Alteromonadales</taxon>
        <taxon>Alteromonadaceae</taxon>
        <taxon>Agarivorans</taxon>
    </lineage>
</organism>
<dbReference type="Proteomes" id="UP000651977">
    <property type="component" value="Unassembled WGS sequence"/>
</dbReference>
<keyword evidence="7" id="KW-1185">Reference proteome</keyword>
<evidence type="ECO:0000313" key="6">
    <source>
        <dbReference type="EMBL" id="GGB02039.1"/>
    </source>
</evidence>
<keyword evidence="5" id="KW-0574">Periplasm</keyword>
<sequence length="393" mass="43634">MTFWKYSLFAGLIISSNCWALSTPDSTPGLTLWTGKSYPQMQQIAEQFEQDTGVSVMVKQPTDITGNFEIQARNGEGPDIIFWPHDRIGDWATAGLLRELKPSQALLDSAEPYAWDAVKVAGKVYGYPISVEAVSLIYNKALIQQPPHSFEELFELDKRLQQQHNTKAILWDYNNSYYTWPLFAAGGAYIFAKDQQQHYNIKDTGVNHSSALYAAKLVKKMLDQNLMPDNADYSIMDVQFRKGQVAMVINGPWYWDELESVGMDFGVAPLPTVNGKPAKAFVGVWSAVVNSATTQGDLVDEFLNYYLMKLDNQRLLFSSGDLGAMANLQLKEELANDPRVTAVYASAAQGKPMPNAPAMGKFWAAMATSLSNITTGRQTAEQALNAAAQRITR</sequence>
<feature type="chain" id="PRO_5044951631" description="Maltodextrin-binding protein" evidence="5">
    <location>
        <begin position="21"/>
        <end position="393"/>
    </location>
</feature>
<keyword evidence="4 5" id="KW-0732">Signal</keyword>
<accession>A0ABQ1I0Y5</accession>
<dbReference type="PANTHER" id="PTHR30061">
    <property type="entry name" value="MALTOSE-BINDING PERIPLASMIC PROTEIN"/>
    <property type="match status" value="1"/>
</dbReference>
<dbReference type="NCBIfam" id="NF007011">
    <property type="entry name" value="PRK09474.1"/>
    <property type="match status" value="1"/>
</dbReference>
<evidence type="ECO:0000313" key="7">
    <source>
        <dbReference type="Proteomes" id="UP000651977"/>
    </source>
</evidence>
<evidence type="ECO:0000256" key="3">
    <source>
        <dbReference type="ARBA" id="ARBA00022597"/>
    </source>
</evidence>
<dbReference type="PANTHER" id="PTHR30061:SF50">
    <property type="entry name" value="MALTOSE_MALTODEXTRIN-BINDING PERIPLASMIC PROTEIN"/>
    <property type="match status" value="1"/>
</dbReference>
<evidence type="ECO:0000256" key="4">
    <source>
        <dbReference type="ARBA" id="ARBA00022729"/>
    </source>
</evidence>
<dbReference type="Gene3D" id="3.40.190.10">
    <property type="entry name" value="Periplasmic binding protein-like II"/>
    <property type="match status" value="2"/>
</dbReference>
<keyword evidence="2 5" id="KW-0813">Transport</keyword>
<protein>
    <recommendedName>
        <fullName evidence="5">Maltodextrin-binding protein</fullName>
    </recommendedName>
</protein>
<dbReference type="InterPro" id="IPR006059">
    <property type="entry name" value="SBP"/>
</dbReference>
<dbReference type="InterPro" id="IPR006060">
    <property type="entry name" value="Maltose/Cyclodextrin-bd"/>
</dbReference>
<comment type="caution">
    <text evidence="6">The sequence shown here is derived from an EMBL/GenBank/DDBJ whole genome shotgun (WGS) entry which is preliminary data.</text>
</comment>
<dbReference type="SUPFAM" id="SSF53850">
    <property type="entry name" value="Periplasmic binding protein-like II"/>
    <property type="match status" value="1"/>
</dbReference>
<proteinExistence type="inferred from homology"/>
<dbReference type="RefSeq" id="WP_055734486.1">
    <property type="nucleotide sequence ID" value="NZ_BMDY01000007.1"/>
</dbReference>
<dbReference type="Pfam" id="PF01547">
    <property type="entry name" value="SBP_bac_1"/>
    <property type="match status" value="1"/>
</dbReference>
<comment type="subcellular location">
    <subcellularLocation>
        <location evidence="5">Periplasm</location>
    </subcellularLocation>
</comment>
<evidence type="ECO:0000256" key="1">
    <source>
        <dbReference type="ARBA" id="ARBA00008520"/>
    </source>
</evidence>
<evidence type="ECO:0000256" key="5">
    <source>
        <dbReference type="RuleBase" id="RU365005"/>
    </source>
</evidence>
<reference evidence="7" key="1">
    <citation type="journal article" date="2019" name="Int. J. Syst. Evol. Microbiol.">
        <title>The Global Catalogue of Microorganisms (GCM) 10K type strain sequencing project: providing services to taxonomists for standard genome sequencing and annotation.</title>
        <authorList>
            <consortium name="The Broad Institute Genomics Platform"/>
            <consortium name="The Broad Institute Genome Sequencing Center for Infectious Disease"/>
            <person name="Wu L."/>
            <person name="Ma J."/>
        </authorList>
    </citation>
    <scope>NUCLEOTIDE SEQUENCE [LARGE SCALE GENOMIC DNA]</scope>
    <source>
        <strain evidence="7">CGMCC 1.10131</strain>
    </source>
</reference>
<dbReference type="PRINTS" id="PR00181">
    <property type="entry name" value="MALTOSEBP"/>
</dbReference>
<evidence type="ECO:0000256" key="2">
    <source>
        <dbReference type="ARBA" id="ARBA00022448"/>
    </source>
</evidence>
<dbReference type="EMBL" id="BMDY01000007">
    <property type="protein sequence ID" value="GGB02039.1"/>
    <property type="molecule type" value="Genomic_DNA"/>
</dbReference>
<gene>
    <name evidence="6" type="primary">malE</name>
    <name evidence="6" type="ORF">GCM10007414_14090</name>
</gene>